<organism evidence="2 3">
    <name type="scientific">Spirosoma fluviale</name>
    <dbReference type="NCBI Taxonomy" id="1597977"/>
    <lineage>
        <taxon>Bacteria</taxon>
        <taxon>Pseudomonadati</taxon>
        <taxon>Bacteroidota</taxon>
        <taxon>Cytophagia</taxon>
        <taxon>Cytophagales</taxon>
        <taxon>Cytophagaceae</taxon>
        <taxon>Spirosoma</taxon>
    </lineage>
</organism>
<name>A0A286G2I8_9BACT</name>
<sequence length="219" mass="24793">MNTVFGQKITVISNILRKKVNATCYDQFKMYKLKVISSTVRPGRKGPLVAQWIVEEARKQGDFEVELLDLGEINLPLMNEAVHPIMKQYEHEHTKQWSAKIEEADAFIFVTAEYDYSYPASLKNAIEYLVHEWAYKPSGVVSYSAGAFAGVRAVISLKSDLINFRNVALAEGVNIPTVNAFINEDGQFTPNEQVMKAATQMLQQLVRWTKGMKAIKEDQ</sequence>
<dbReference type="PANTHER" id="PTHR30543">
    <property type="entry name" value="CHROMATE REDUCTASE"/>
    <property type="match status" value="1"/>
</dbReference>
<evidence type="ECO:0000313" key="2">
    <source>
        <dbReference type="EMBL" id="SOD89683.1"/>
    </source>
</evidence>
<keyword evidence="3" id="KW-1185">Reference proteome</keyword>
<evidence type="ECO:0000259" key="1">
    <source>
        <dbReference type="Pfam" id="PF03358"/>
    </source>
</evidence>
<dbReference type="InterPro" id="IPR005025">
    <property type="entry name" value="FMN_Rdtase-like_dom"/>
</dbReference>
<feature type="domain" description="NADPH-dependent FMN reductase-like" evidence="1">
    <location>
        <begin position="32"/>
        <end position="173"/>
    </location>
</feature>
<dbReference type="AlphaFoldDB" id="A0A286G2I8"/>
<dbReference type="EMBL" id="OCNH01000002">
    <property type="protein sequence ID" value="SOD89683.1"/>
    <property type="molecule type" value="Genomic_DNA"/>
</dbReference>
<gene>
    <name evidence="2" type="ORF">SAMN06269250_3155</name>
</gene>
<dbReference type="InterPro" id="IPR029039">
    <property type="entry name" value="Flavoprotein-like_sf"/>
</dbReference>
<reference evidence="3" key="1">
    <citation type="submission" date="2017-09" db="EMBL/GenBank/DDBJ databases">
        <authorList>
            <person name="Varghese N."/>
            <person name="Submissions S."/>
        </authorList>
    </citation>
    <scope>NUCLEOTIDE SEQUENCE [LARGE SCALE GENOMIC DNA]</scope>
    <source>
        <strain evidence="3">DSM 29961</strain>
    </source>
</reference>
<dbReference type="GO" id="GO:0005829">
    <property type="term" value="C:cytosol"/>
    <property type="evidence" value="ECO:0007669"/>
    <property type="project" value="TreeGrafter"/>
</dbReference>
<dbReference type="RefSeq" id="WP_218840217.1">
    <property type="nucleotide sequence ID" value="NZ_OCNH01000002.1"/>
</dbReference>
<dbReference type="PANTHER" id="PTHR30543:SF21">
    <property type="entry name" value="NAD(P)H-DEPENDENT FMN REDUCTASE LOT6"/>
    <property type="match status" value="1"/>
</dbReference>
<dbReference type="GO" id="GO:0010181">
    <property type="term" value="F:FMN binding"/>
    <property type="evidence" value="ECO:0007669"/>
    <property type="project" value="TreeGrafter"/>
</dbReference>
<dbReference type="SUPFAM" id="SSF52218">
    <property type="entry name" value="Flavoproteins"/>
    <property type="match status" value="1"/>
</dbReference>
<proteinExistence type="predicted"/>
<protein>
    <submittedName>
        <fullName evidence="2">NAD(P)H-dependent FMN reductase</fullName>
    </submittedName>
</protein>
<dbReference type="Gene3D" id="3.40.50.360">
    <property type="match status" value="1"/>
</dbReference>
<dbReference type="Proteomes" id="UP000219452">
    <property type="component" value="Unassembled WGS sequence"/>
</dbReference>
<dbReference type="Pfam" id="PF03358">
    <property type="entry name" value="FMN_red"/>
    <property type="match status" value="1"/>
</dbReference>
<dbReference type="GO" id="GO:0016491">
    <property type="term" value="F:oxidoreductase activity"/>
    <property type="evidence" value="ECO:0007669"/>
    <property type="project" value="InterPro"/>
</dbReference>
<accession>A0A286G2I8</accession>
<evidence type="ECO:0000313" key="3">
    <source>
        <dbReference type="Proteomes" id="UP000219452"/>
    </source>
</evidence>
<dbReference type="InterPro" id="IPR050712">
    <property type="entry name" value="NAD(P)H-dep_reductase"/>
</dbReference>